<reference evidence="1" key="1">
    <citation type="submission" date="2017-05" db="EMBL/GenBank/DDBJ databases">
        <title>Complete and WGS of Bordetella genogroups.</title>
        <authorList>
            <person name="Spilker T."/>
            <person name="Lipuma J."/>
        </authorList>
    </citation>
    <scope>NUCLEOTIDE SEQUENCE</scope>
    <source>
        <strain evidence="1">AU21707</strain>
    </source>
</reference>
<dbReference type="RefSeq" id="WP_094846595.1">
    <property type="nucleotide sequence ID" value="NZ_NEVJ01000002.1"/>
</dbReference>
<evidence type="ECO:0000313" key="2">
    <source>
        <dbReference type="Proteomes" id="UP000216857"/>
    </source>
</evidence>
<comment type="caution">
    <text evidence="1">The sequence shown here is derived from an EMBL/GenBank/DDBJ whole genome shotgun (WGS) entry which is preliminary data.</text>
</comment>
<dbReference type="OrthoDB" id="8448936at2"/>
<sequence length="138" mass="15472">MTQQKRIGPTFGFELEAAGLLGLPFLWMSDGTITFVGDLSAAQRDAVVAVYASHDPAKVFVPQEVTRYQGEVVMRRRGWWDDADALFALLPDDDERKIAWLRAPTWRRDSPSLRYAAEQMGIPADLLDDAFVEASLVQ</sequence>
<name>A0A261RF87_9BORD</name>
<accession>A0A261RF87</accession>
<protein>
    <submittedName>
        <fullName evidence="1">Uncharacterized protein</fullName>
    </submittedName>
</protein>
<dbReference type="Proteomes" id="UP000216857">
    <property type="component" value="Unassembled WGS sequence"/>
</dbReference>
<proteinExistence type="predicted"/>
<dbReference type="EMBL" id="NEVJ01000002">
    <property type="protein sequence ID" value="OZI23625.1"/>
    <property type="molecule type" value="Genomic_DNA"/>
</dbReference>
<gene>
    <name evidence="1" type="ORF">CAL26_09290</name>
</gene>
<keyword evidence="2" id="KW-1185">Reference proteome</keyword>
<evidence type="ECO:0000313" key="1">
    <source>
        <dbReference type="EMBL" id="OZI23625.1"/>
    </source>
</evidence>
<organism evidence="1 2">
    <name type="scientific">Bordetella genomosp. 9</name>
    <dbReference type="NCBI Taxonomy" id="1416803"/>
    <lineage>
        <taxon>Bacteria</taxon>
        <taxon>Pseudomonadati</taxon>
        <taxon>Pseudomonadota</taxon>
        <taxon>Betaproteobacteria</taxon>
        <taxon>Burkholderiales</taxon>
        <taxon>Alcaligenaceae</taxon>
        <taxon>Bordetella</taxon>
    </lineage>
</organism>
<dbReference type="AlphaFoldDB" id="A0A261RF87"/>